<proteinExistence type="predicted"/>
<keyword evidence="4" id="KW-1185">Reference proteome</keyword>
<dbReference type="EMBL" id="JBBXMP010000211">
    <property type="protein sequence ID" value="KAL0059705.1"/>
    <property type="molecule type" value="Genomic_DNA"/>
</dbReference>
<name>A0ABR2ZEL5_9AGAR</name>
<evidence type="ECO:0000313" key="3">
    <source>
        <dbReference type="EMBL" id="KAL0059705.1"/>
    </source>
</evidence>
<keyword evidence="1" id="KW-0175">Coiled coil</keyword>
<dbReference type="Proteomes" id="UP001437256">
    <property type="component" value="Unassembled WGS sequence"/>
</dbReference>
<reference evidence="3 4" key="1">
    <citation type="submission" date="2024-05" db="EMBL/GenBank/DDBJ databases">
        <title>A draft genome resource for the thread blight pathogen Marasmius tenuissimus strain MS-2.</title>
        <authorList>
            <person name="Yulfo-Soto G.E."/>
            <person name="Baruah I.K."/>
            <person name="Amoako-Attah I."/>
            <person name="Bukari Y."/>
            <person name="Meinhardt L.W."/>
            <person name="Bailey B.A."/>
            <person name="Cohen S.P."/>
        </authorList>
    </citation>
    <scope>NUCLEOTIDE SEQUENCE [LARGE SCALE GENOMIC DNA]</scope>
    <source>
        <strain evidence="3 4">MS-2</strain>
    </source>
</reference>
<evidence type="ECO:0000256" key="1">
    <source>
        <dbReference type="SAM" id="Coils"/>
    </source>
</evidence>
<feature type="region of interest" description="Disordered" evidence="2">
    <location>
        <begin position="1"/>
        <end position="28"/>
    </location>
</feature>
<feature type="coiled-coil region" evidence="1">
    <location>
        <begin position="70"/>
        <end position="104"/>
    </location>
</feature>
<accession>A0ABR2ZEL5</accession>
<organism evidence="3 4">
    <name type="scientific">Marasmius tenuissimus</name>
    <dbReference type="NCBI Taxonomy" id="585030"/>
    <lineage>
        <taxon>Eukaryota</taxon>
        <taxon>Fungi</taxon>
        <taxon>Dikarya</taxon>
        <taxon>Basidiomycota</taxon>
        <taxon>Agaricomycotina</taxon>
        <taxon>Agaricomycetes</taxon>
        <taxon>Agaricomycetidae</taxon>
        <taxon>Agaricales</taxon>
        <taxon>Marasmiineae</taxon>
        <taxon>Marasmiaceae</taxon>
        <taxon>Marasmius</taxon>
    </lineage>
</organism>
<evidence type="ECO:0000256" key="2">
    <source>
        <dbReference type="SAM" id="MobiDB-lite"/>
    </source>
</evidence>
<gene>
    <name evidence="3" type="ORF">AAF712_013538</name>
</gene>
<feature type="compositionally biased region" description="Basic residues" evidence="2">
    <location>
        <begin position="1"/>
        <end position="10"/>
    </location>
</feature>
<protein>
    <submittedName>
        <fullName evidence="3">Uncharacterized protein</fullName>
    </submittedName>
</protein>
<comment type="caution">
    <text evidence="3">The sequence shown here is derived from an EMBL/GenBank/DDBJ whole genome shotgun (WGS) entry which is preliminary data.</text>
</comment>
<evidence type="ECO:0000313" key="4">
    <source>
        <dbReference type="Proteomes" id="UP001437256"/>
    </source>
</evidence>
<sequence length="256" mass="29031">MRPLPKRSNRKRQELRVPGAFPGDSDILGSGEDLAADYTTSGYSDGSSLAHSRPLNLAVRARSQSHMVTTRRFNRQLAVAQDTIKGLEDEVHRLNLALAKAIDERSSMLQEYDVTMETLVRERQQREHDARTDALTIQQLRGDLDDRAREVSCLEGYQRQLIEQLDARAMEVECLRARFTEETGGLMSEIAILRHEAHSMHPASEEIRNNGLVTAHAFQQTVVENDLKDMCKGIREFSEQIKGMADRAQQLKGQWC</sequence>